<dbReference type="InterPro" id="IPR036236">
    <property type="entry name" value="Znf_C2H2_sf"/>
</dbReference>
<name>A0A9P6VKP3_9HELO</name>
<evidence type="ECO:0000256" key="6">
    <source>
        <dbReference type="ARBA" id="ARBA00023242"/>
    </source>
</evidence>
<feature type="region of interest" description="Disordered" evidence="8">
    <location>
        <begin position="1"/>
        <end position="85"/>
    </location>
</feature>
<evidence type="ECO:0000259" key="9">
    <source>
        <dbReference type="PROSITE" id="PS50157"/>
    </source>
</evidence>
<keyword evidence="3" id="KW-0677">Repeat</keyword>
<sequence>MATIDESPVGSPLSDLSSDAFDGEEEQDHFEAEIAMPPAKRQKRGDSLMRASPTPNALDDAGSISSDTDGEIPNSPANARPEDDDVHEQVTVCAWVDCDAGDLGNMDRLVEHIHSEHVENRQGPKQYNCEWSDCKTRNSKIQSAYALKSHMRSHTKEKPFYCVLPECDRAFTRSDALAKHMRTVHETEALRPSDPIPKSMQPFIKSRLQPSTKPEQPQNGANDPLNEIANGNNDPPGWTSSFPAELAFTAEEEARGAKELYRLLRRQAHWAEEEGESLKRQCEQVEELRKMDWRDTQVLLDQVIRNEVSWMERRQEVIKMQKQQLSLEYERKRKSGQSVQAQWEDDYNARMKQMASDLERDRNILQRNRASDGEIQHL</sequence>
<keyword evidence="5" id="KW-0862">Zinc</keyword>
<feature type="compositionally biased region" description="Polar residues" evidence="8">
    <location>
        <begin position="229"/>
        <end position="242"/>
    </location>
</feature>
<keyword evidence="6" id="KW-0539">Nucleus</keyword>
<protein>
    <submittedName>
        <fullName evidence="10">INO80 complex subunit 1</fullName>
    </submittedName>
</protein>
<dbReference type="PROSITE" id="PS00028">
    <property type="entry name" value="ZINC_FINGER_C2H2_1"/>
    <property type="match status" value="1"/>
</dbReference>
<feature type="region of interest" description="Disordered" evidence="8">
    <location>
        <begin position="208"/>
        <end position="242"/>
    </location>
</feature>
<evidence type="ECO:0000313" key="10">
    <source>
        <dbReference type="EMBL" id="KAG0649991.1"/>
    </source>
</evidence>
<dbReference type="PROSITE" id="PS50157">
    <property type="entry name" value="ZINC_FINGER_C2H2_2"/>
    <property type="match status" value="1"/>
</dbReference>
<dbReference type="InterPro" id="IPR043359">
    <property type="entry name" value="GLI-like"/>
</dbReference>
<proteinExistence type="predicted"/>
<evidence type="ECO:0000256" key="5">
    <source>
        <dbReference type="ARBA" id="ARBA00022833"/>
    </source>
</evidence>
<feature type="domain" description="C2H2-type" evidence="9">
    <location>
        <begin position="160"/>
        <end position="190"/>
    </location>
</feature>
<accession>A0A9P6VKP3</accession>
<dbReference type="GO" id="GO:0005634">
    <property type="term" value="C:nucleus"/>
    <property type="evidence" value="ECO:0007669"/>
    <property type="project" value="UniProtKB-SubCell"/>
</dbReference>
<dbReference type="FunFam" id="3.30.160.60:FF:000201">
    <property type="entry name" value="C2H2 finger domain protein (Gli3)"/>
    <property type="match status" value="1"/>
</dbReference>
<dbReference type="GO" id="GO:0000981">
    <property type="term" value="F:DNA-binding transcription factor activity, RNA polymerase II-specific"/>
    <property type="evidence" value="ECO:0007669"/>
    <property type="project" value="TreeGrafter"/>
</dbReference>
<evidence type="ECO:0000313" key="11">
    <source>
        <dbReference type="Proteomes" id="UP000785200"/>
    </source>
</evidence>
<evidence type="ECO:0000256" key="8">
    <source>
        <dbReference type="SAM" id="MobiDB-lite"/>
    </source>
</evidence>
<comment type="caution">
    <text evidence="10">The sequence shown here is derived from an EMBL/GenBank/DDBJ whole genome shotgun (WGS) entry which is preliminary data.</text>
</comment>
<keyword evidence="11" id="KW-1185">Reference proteome</keyword>
<organism evidence="10 11">
    <name type="scientific">Hyphodiscus hymeniophilus</name>
    <dbReference type="NCBI Taxonomy" id="353542"/>
    <lineage>
        <taxon>Eukaryota</taxon>
        <taxon>Fungi</taxon>
        <taxon>Dikarya</taxon>
        <taxon>Ascomycota</taxon>
        <taxon>Pezizomycotina</taxon>
        <taxon>Leotiomycetes</taxon>
        <taxon>Helotiales</taxon>
        <taxon>Hyphodiscaceae</taxon>
        <taxon>Hyphodiscus</taxon>
    </lineage>
</organism>
<evidence type="ECO:0000256" key="3">
    <source>
        <dbReference type="ARBA" id="ARBA00022737"/>
    </source>
</evidence>
<dbReference type="Pfam" id="PF00096">
    <property type="entry name" value="zf-C2H2"/>
    <property type="match status" value="1"/>
</dbReference>
<dbReference type="GO" id="GO:0000978">
    <property type="term" value="F:RNA polymerase II cis-regulatory region sequence-specific DNA binding"/>
    <property type="evidence" value="ECO:0007669"/>
    <property type="project" value="TreeGrafter"/>
</dbReference>
<dbReference type="AlphaFoldDB" id="A0A9P6VKP3"/>
<dbReference type="Gene3D" id="3.30.160.60">
    <property type="entry name" value="Classic Zinc Finger"/>
    <property type="match status" value="3"/>
</dbReference>
<dbReference type="PANTHER" id="PTHR45718">
    <property type="entry name" value="TRANSCRIPTIONAL ACTIVATOR CUBITUS INTERRUPTUS"/>
    <property type="match status" value="1"/>
</dbReference>
<dbReference type="Proteomes" id="UP000785200">
    <property type="component" value="Unassembled WGS sequence"/>
</dbReference>
<evidence type="ECO:0000256" key="4">
    <source>
        <dbReference type="ARBA" id="ARBA00022771"/>
    </source>
</evidence>
<feature type="region of interest" description="Disordered" evidence="8">
    <location>
        <begin position="358"/>
        <end position="378"/>
    </location>
</feature>
<dbReference type="EMBL" id="VNKQ01000007">
    <property type="protein sequence ID" value="KAG0649991.1"/>
    <property type="molecule type" value="Genomic_DNA"/>
</dbReference>
<dbReference type="PANTHER" id="PTHR45718:SF4">
    <property type="entry name" value="TRANSCRIPTIONAL ACTIVATOR CUBITUS INTERRUPTUS"/>
    <property type="match status" value="1"/>
</dbReference>
<feature type="compositionally biased region" description="Polar residues" evidence="8">
    <location>
        <begin position="208"/>
        <end position="221"/>
    </location>
</feature>
<dbReference type="SUPFAM" id="SSF57667">
    <property type="entry name" value="beta-beta-alpha zinc fingers"/>
    <property type="match status" value="1"/>
</dbReference>
<evidence type="ECO:0000256" key="1">
    <source>
        <dbReference type="ARBA" id="ARBA00004123"/>
    </source>
</evidence>
<reference evidence="10" key="1">
    <citation type="submission" date="2019-07" db="EMBL/GenBank/DDBJ databases">
        <title>Hyphodiscus hymeniophilus genome sequencing and assembly.</title>
        <authorList>
            <person name="Kramer G."/>
            <person name="Nodwell J."/>
        </authorList>
    </citation>
    <scope>NUCLEOTIDE SEQUENCE</scope>
    <source>
        <strain evidence="10">ATCC 34498</strain>
    </source>
</reference>
<gene>
    <name evidence="10" type="ORF">D0Z07_3976</name>
</gene>
<dbReference type="OrthoDB" id="3214149at2759"/>
<dbReference type="InterPro" id="IPR013087">
    <property type="entry name" value="Znf_C2H2_type"/>
</dbReference>
<evidence type="ECO:0000256" key="7">
    <source>
        <dbReference type="PROSITE-ProRule" id="PRU00042"/>
    </source>
</evidence>
<dbReference type="SMART" id="SM00355">
    <property type="entry name" value="ZnF_C2H2"/>
    <property type="match status" value="3"/>
</dbReference>
<comment type="subcellular location">
    <subcellularLocation>
        <location evidence="1">Nucleus</location>
    </subcellularLocation>
</comment>
<keyword evidence="4 7" id="KW-0863">Zinc-finger</keyword>
<keyword evidence="2" id="KW-0479">Metal-binding</keyword>
<dbReference type="GO" id="GO:0008270">
    <property type="term" value="F:zinc ion binding"/>
    <property type="evidence" value="ECO:0007669"/>
    <property type="project" value="UniProtKB-KW"/>
</dbReference>
<evidence type="ECO:0000256" key="2">
    <source>
        <dbReference type="ARBA" id="ARBA00022723"/>
    </source>
</evidence>